<evidence type="ECO:0000256" key="9">
    <source>
        <dbReference type="ARBA" id="ARBA00023180"/>
    </source>
</evidence>
<evidence type="ECO:0000256" key="13">
    <source>
        <dbReference type="SAM" id="Phobius"/>
    </source>
</evidence>
<comment type="subcellular location">
    <subcellularLocation>
        <location evidence="1">Membrane</location>
        <topology evidence="1">Single-pass type I membrane protein</topology>
    </subcellularLocation>
</comment>
<dbReference type="PANTHER" id="PTHR11292">
    <property type="entry name" value="T-CELL SURFACE GLYCOPROTEIN CD8 BETA CHAIN"/>
    <property type="match status" value="1"/>
</dbReference>
<name>A0AAV0A362_PHORO</name>
<dbReference type="PANTHER" id="PTHR11292:SF7">
    <property type="entry name" value="T-CELL SURFACE GLYCOPROTEIN CD8 BETA CHAIN-RELATED"/>
    <property type="match status" value="1"/>
</dbReference>
<keyword evidence="10" id="KW-0393">Immunoglobulin domain</keyword>
<keyword evidence="2 13" id="KW-0812">Transmembrane</keyword>
<dbReference type="GO" id="GO:0042288">
    <property type="term" value="F:MHC class I protein binding"/>
    <property type="evidence" value="ECO:0007669"/>
    <property type="project" value="InterPro"/>
</dbReference>
<evidence type="ECO:0000256" key="8">
    <source>
        <dbReference type="ARBA" id="ARBA00023157"/>
    </source>
</evidence>
<dbReference type="PROSITE" id="PS50835">
    <property type="entry name" value="IG_LIKE"/>
    <property type="match status" value="1"/>
</dbReference>
<feature type="transmembrane region" description="Helical" evidence="13">
    <location>
        <begin position="171"/>
        <end position="194"/>
    </location>
</feature>
<evidence type="ECO:0000256" key="11">
    <source>
        <dbReference type="ARBA" id="ARBA00061995"/>
    </source>
</evidence>
<sequence>MQPWLWLVFSVKLAALWSSSALIQTPRSLTVLTNQMAKVSCEAKTLPKTTVISWLRQRQGPTKDKHFEFLASWNPSRRTATYGEGVKKESIMVFSDITRHILNLTSVKLEDSGSYFCMMVGSPQLIFGTGTELSVVDVLSTTAQTTKKTVFKKKLCPVPKPKAQKGLTCGLITLSLLVASLLVLLVSLSVAIRLHCLRRKAQIRFMKQLFHICWPHISV</sequence>
<evidence type="ECO:0000256" key="12">
    <source>
        <dbReference type="ARBA" id="ARBA00072266"/>
    </source>
</evidence>
<dbReference type="InterPro" id="IPR042414">
    <property type="entry name" value="CD8B"/>
</dbReference>
<gene>
    <name evidence="16" type="primary">Cd8b</name>
    <name evidence="16" type="ORF">PHOROB_LOCUS14544</name>
</gene>
<feature type="domain" description="Ig-like" evidence="15">
    <location>
        <begin position="20"/>
        <end position="117"/>
    </location>
</feature>
<keyword evidence="4" id="KW-0391">Immunity</keyword>
<evidence type="ECO:0000256" key="5">
    <source>
        <dbReference type="ARBA" id="ARBA00022989"/>
    </source>
</evidence>
<dbReference type="InterPro" id="IPR013106">
    <property type="entry name" value="Ig_V-set"/>
</dbReference>
<evidence type="ECO:0000313" key="17">
    <source>
        <dbReference type="Proteomes" id="UP001152836"/>
    </source>
</evidence>
<dbReference type="Pfam" id="PF07686">
    <property type="entry name" value="V-set"/>
    <property type="match status" value="1"/>
</dbReference>
<dbReference type="InterPro" id="IPR013783">
    <property type="entry name" value="Ig-like_fold"/>
</dbReference>
<dbReference type="GO" id="GO:0015026">
    <property type="term" value="F:coreceptor activity"/>
    <property type="evidence" value="ECO:0007669"/>
    <property type="project" value="InterPro"/>
</dbReference>
<evidence type="ECO:0000256" key="2">
    <source>
        <dbReference type="ARBA" id="ARBA00022692"/>
    </source>
</evidence>
<dbReference type="SUPFAM" id="SSF48726">
    <property type="entry name" value="Immunoglobulin"/>
    <property type="match status" value="1"/>
</dbReference>
<evidence type="ECO:0000256" key="3">
    <source>
        <dbReference type="ARBA" id="ARBA00022729"/>
    </source>
</evidence>
<dbReference type="FunFam" id="2.60.40.10:FF:000645">
    <property type="entry name" value="T-cell surface glycoprotein CD8 beta chain"/>
    <property type="match status" value="1"/>
</dbReference>
<keyword evidence="5 13" id="KW-1133">Transmembrane helix</keyword>
<protein>
    <recommendedName>
        <fullName evidence="12">T-cell surface glycoprotein CD8 beta chain</fullName>
    </recommendedName>
</protein>
<feature type="signal peptide" evidence="14">
    <location>
        <begin position="1"/>
        <end position="21"/>
    </location>
</feature>
<proteinExistence type="predicted"/>
<reference evidence="16" key="1">
    <citation type="submission" date="2022-06" db="EMBL/GenBank/DDBJ databases">
        <authorList>
            <person name="Andreotti S."/>
            <person name="Wyler E."/>
        </authorList>
    </citation>
    <scope>NUCLEOTIDE SEQUENCE</scope>
</reference>
<dbReference type="InterPro" id="IPR007110">
    <property type="entry name" value="Ig-like_dom"/>
</dbReference>
<keyword evidence="9" id="KW-0325">Glycoprotein</keyword>
<dbReference type="InterPro" id="IPR036179">
    <property type="entry name" value="Ig-like_dom_sf"/>
</dbReference>
<accession>A0AAV0A362</accession>
<keyword evidence="17" id="KW-1185">Reference proteome</keyword>
<dbReference type="GO" id="GO:0009986">
    <property type="term" value="C:cell surface"/>
    <property type="evidence" value="ECO:0007669"/>
    <property type="project" value="TreeGrafter"/>
</dbReference>
<evidence type="ECO:0000256" key="14">
    <source>
        <dbReference type="SAM" id="SignalP"/>
    </source>
</evidence>
<evidence type="ECO:0000256" key="10">
    <source>
        <dbReference type="ARBA" id="ARBA00023319"/>
    </source>
</evidence>
<dbReference type="EMBL" id="CALSGD010001555">
    <property type="protein sequence ID" value="CAH7140098.1"/>
    <property type="molecule type" value="Genomic_DNA"/>
</dbReference>
<evidence type="ECO:0000256" key="1">
    <source>
        <dbReference type="ARBA" id="ARBA00004479"/>
    </source>
</evidence>
<evidence type="ECO:0000256" key="6">
    <source>
        <dbReference type="ARBA" id="ARBA00023130"/>
    </source>
</evidence>
<dbReference type="GO" id="GO:0005886">
    <property type="term" value="C:plasma membrane"/>
    <property type="evidence" value="ECO:0007669"/>
    <property type="project" value="UniProtKB-ARBA"/>
</dbReference>
<evidence type="ECO:0000259" key="15">
    <source>
        <dbReference type="PROSITE" id="PS50835"/>
    </source>
</evidence>
<comment type="subunit">
    <text evidence="11">Forms disulfide-linked heterodimers with CD8A at the cell surface. Interacts with CD3D; this interaction couples TCR-CD3 with CD8. Interacts with LCK.</text>
</comment>
<evidence type="ECO:0000256" key="4">
    <source>
        <dbReference type="ARBA" id="ARBA00022859"/>
    </source>
</evidence>
<evidence type="ECO:0000313" key="16">
    <source>
        <dbReference type="EMBL" id="CAH7140098.1"/>
    </source>
</evidence>
<dbReference type="AlphaFoldDB" id="A0AAV0A362"/>
<dbReference type="InterPro" id="IPR003599">
    <property type="entry name" value="Ig_sub"/>
</dbReference>
<dbReference type="GO" id="GO:0050776">
    <property type="term" value="P:regulation of immune response"/>
    <property type="evidence" value="ECO:0007669"/>
    <property type="project" value="InterPro"/>
</dbReference>
<dbReference type="Proteomes" id="UP001152836">
    <property type="component" value="Unassembled WGS sequence"/>
</dbReference>
<keyword evidence="8" id="KW-1015">Disulfide bond</keyword>
<keyword evidence="3 14" id="KW-0732">Signal</keyword>
<organism evidence="16 17">
    <name type="scientific">Phodopus roborovskii</name>
    <name type="common">Roborovski's desert hamster</name>
    <name type="synonym">Cricetulus roborovskii</name>
    <dbReference type="NCBI Taxonomy" id="109678"/>
    <lineage>
        <taxon>Eukaryota</taxon>
        <taxon>Metazoa</taxon>
        <taxon>Chordata</taxon>
        <taxon>Craniata</taxon>
        <taxon>Vertebrata</taxon>
        <taxon>Euteleostomi</taxon>
        <taxon>Mammalia</taxon>
        <taxon>Eutheria</taxon>
        <taxon>Euarchontoglires</taxon>
        <taxon>Glires</taxon>
        <taxon>Rodentia</taxon>
        <taxon>Myomorpha</taxon>
        <taxon>Muroidea</taxon>
        <taxon>Cricetidae</taxon>
        <taxon>Cricetinae</taxon>
        <taxon>Phodopus</taxon>
    </lineage>
</organism>
<keyword evidence="7 13" id="KW-0472">Membrane</keyword>
<keyword evidence="6" id="KW-1064">Adaptive immunity</keyword>
<dbReference type="SMART" id="SM00406">
    <property type="entry name" value="IGv"/>
    <property type="match status" value="1"/>
</dbReference>
<dbReference type="SMART" id="SM00409">
    <property type="entry name" value="IG"/>
    <property type="match status" value="1"/>
</dbReference>
<feature type="chain" id="PRO_5043639506" description="T-cell surface glycoprotein CD8 beta chain" evidence="14">
    <location>
        <begin position="22"/>
        <end position="219"/>
    </location>
</feature>
<dbReference type="CDD" id="cd07700">
    <property type="entry name" value="IgV_CD8_beta"/>
    <property type="match status" value="1"/>
</dbReference>
<comment type="caution">
    <text evidence="16">The sequence shown here is derived from an EMBL/GenBank/DDBJ whole genome shotgun (WGS) entry which is preliminary data.</text>
</comment>
<dbReference type="GO" id="GO:0002250">
    <property type="term" value="P:adaptive immune response"/>
    <property type="evidence" value="ECO:0007669"/>
    <property type="project" value="UniProtKB-KW"/>
</dbReference>
<dbReference type="Gene3D" id="2.60.40.10">
    <property type="entry name" value="Immunoglobulins"/>
    <property type="match status" value="1"/>
</dbReference>
<evidence type="ECO:0000256" key="7">
    <source>
        <dbReference type="ARBA" id="ARBA00023136"/>
    </source>
</evidence>